<evidence type="ECO:0000313" key="2">
    <source>
        <dbReference type="Proteomes" id="UP000326759"/>
    </source>
</evidence>
<name>A0A5N5SN66_9CRUS</name>
<proteinExistence type="predicted"/>
<comment type="caution">
    <text evidence="1">The sequence shown here is derived from an EMBL/GenBank/DDBJ whole genome shotgun (WGS) entry which is preliminary data.</text>
</comment>
<organism evidence="1 2">
    <name type="scientific">Armadillidium nasatum</name>
    <dbReference type="NCBI Taxonomy" id="96803"/>
    <lineage>
        <taxon>Eukaryota</taxon>
        <taxon>Metazoa</taxon>
        <taxon>Ecdysozoa</taxon>
        <taxon>Arthropoda</taxon>
        <taxon>Crustacea</taxon>
        <taxon>Multicrustacea</taxon>
        <taxon>Malacostraca</taxon>
        <taxon>Eumalacostraca</taxon>
        <taxon>Peracarida</taxon>
        <taxon>Isopoda</taxon>
        <taxon>Oniscidea</taxon>
        <taxon>Crinocheta</taxon>
        <taxon>Armadillidiidae</taxon>
        <taxon>Armadillidium</taxon>
    </lineage>
</organism>
<dbReference type="AlphaFoldDB" id="A0A5N5SN66"/>
<evidence type="ECO:0000313" key="1">
    <source>
        <dbReference type="EMBL" id="KAB7495446.1"/>
    </source>
</evidence>
<protein>
    <submittedName>
        <fullName evidence="1">Uncharacterized protein</fullName>
    </submittedName>
</protein>
<keyword evidence="2" id="KW-1185">Reference proteome</keyword>
<reference evidence="1 2" key="1">
    <citation type="journal article" date="2019" name="PLoS Biol.">
        <title>Sex chromosomes control vertical transmission of feminizing Wolbachia symbionts in an isopod.</title>
        <authorList>
            <person name="Becking T."/>
            <person name="Chebbi M.A."/>
            <person name="Giraud I."/>
            <person name="Moumen B."/>
            <person name="Laverre T."/>
            <person name="Caubet Y."/>
            <person name="Peccoud J."/>
            <person name="Gilbert C."/>
            <person name="Cordaux R."/>
        </authorList>
    </citation>
    <scope>NUCLEOTIDE SEQUENCE [LARGE SCALE GENOMIC DNA]</scope>
    <source>
        <strain evidence="1">ANa2</strain>
        <tissue evidence="1">Whole body excluding digestive tract and cuticle</tissue>
    </source>
</reference>
<dbReference type="Proteomes" id="UP000326759">
    <property type="component" value="Unassembled WGS sequence"/>
</dbReference>
<sequence length="99" mass="11059">MFHFLYFLCSGDDLIPVNCSDTLCFDQELCGCVDKGVTTTKSPTTKVTEPINNLFTILILLFYICDGGDVIPAQCPGILCFDQETCHINCEVRGRTKKR</sequence>
<gene>
    <name evidence="1" type="ORF">Anas_10711</name>
</gene>
<accession>A0A5N5SN66</accession>
<dbReference type="EMBL" id="SEYY01022596">
    <property type="protein sequence ID" value="KAB7495446.1"/>
    <property type="molecule type" value="Genomic_DNA"/>
</dbReference>